<proteinExistence type="predicted"/>
<organism evidence="1 2">
    <name type="scientific">Coemansia nantahalensis</name>
    <dbReference type="NCBI Taxonomy" id="2789366"/>
    <lineage>
        <taxon>Eukaryota</taxon>
        <taxon>Fungi</taxon>
        <taxon>Fungi incertae sedis</taxon>
        <taxon>Zoopagomycota</taxon>
        <taxon>Kickxellomycotina</taxon>
        <taxon>Kickxellomycetes</taxon>
        <taxon>Kickxellales</taxon>
        <taxon>Kickxellaceae</taxon>
        <taxon>Coemansia</taxon>
    </lineage>
</organism>
<name>A0ACC1K537_9FUNG</name>
<gene>
    <name evidence="1" type="ORF">IWQ57_001286</name>
</gene>
<reference evidence="1" key="1">
    <citation type="submission" date="2022-07" db="EMBL/GenBank/DDBJ databases">
        <title>Phylogenomic reconstructions and comparative analyses of Kickxellomycotina fungi.</title>
        <authorList>
            <person name="Reynolds N.K."/>
            <person name="Stajich J.E."/>
            <person name="Barry K."/>
            <person name="Grigoriev I.V."/>
            <person name="Crous P."/>
            <person name="Smith M.E."/>
        </authorList>
    </citation>
    <scope>NUCLEOTIDE SEQUENCE</scope>
    <source>
        <strain evidence="1">CBS 109366</strain>
    </source>
</reference>
<dbReference type="Proteomes" id="UP001140234">
    <property type="component" value="Unassembled WGS sequence"/>
</dbReference>
<sequence length="166" mass="18011">MAQRSDFAQVGDYLFSQDLCVGVFDGTNYNSGTCEQSGLKSSDPRFPTSQMIIRDNTVALNYTELGMVLPNLTSTTQAQCVMAVKTTTACWIWNSSMKKCLGRLYYNDTFVGSDACVRTEPVDAAYATYVRLSTFRPSAAAPAFERRGVTLKAAVVAGLAIASLLL</sequence>
<evidence type="ECO:0000313" key="1">
    <source>
        <dbReference type="EMBL" id="KAJ2773453.1"/>
    </source>
</evidence>
<accession>A0ACC1K537</accession>
<evidence type="ECO:0000313" key="2">
    <source>
        <dbReference type="Proteomes" id="UP001140234"/>
    </source>
</evidence>
<keyword evidence="2" id="KW-1185">Reference proteome</keyword>
<dbReference type="EMBL" id="JANBUJ010000223">
    <property type="protein sequence ID" value="KAJ2773453.1"/>
    <property type="molecule type" value="Genomic_DNA"/>
</dbReference>
<protein>
    <submittedName>
        <fullName evidence="1">Uncharacterized protein</fullName>
    </submittedName>
</protein>
<comment type="caution">
    <text evidence="1">The sequence shown here is derived from an EMBL/GenBank/DDBJ whole genome shotgun (WGS) entry which is preliminary data.</text>
</comment>